<proteinExistence type="predicted"/>
<dbReference type="EMBL" id="LAZR01042779">
    <property type="protein sequence ID" value="KKL08693.1"/>
    <property type="molecule type" value="Genomic_DNA"/>
</dbReference>
<organism evidence="1">
    <name type="scientific">marine sediment metagenome</name>
    <dbReference type="NCBI Taxonomy" id="412755"/>
    <lineage>
        <taxon>unclassified sequences</taxon>
        <taxon>metagenomes</taxon>
        <taxon>ecological metagenomes</taxon>
    </lineage>
</organism>
<sequence length="189" mass="19609">AVSGATNEHVLTKDTATGNAKWKASTAGTTFISLTDVDPANYTGEAGNAVIVNAGEDGLEFGAAPGGGGGLTYVDRGDPVNFDFDVSDFTTDGTWNDKDFSSIVPAGAVAIHLTVVVADSIVGALFEFRKNGNSNAANSFQVRVPSSGGNNFSMGDMVACDVNRVLEYKGTNTTWSAIYVGVKGWWIPA</sequence>
<evidence type="ECO:0000313" key="1">
    <source>
        <dbReference type="EMBL" id="KKL08693.1"/>
    </source>
</evidence>
<dbReference type="AlphaFoldDB" id="A0A0F9D9F2"/>
<gene>
    <name evidence="1" type="ORF">LCGC14_2573300</name>
</gene>
<comment type="caution">
    <text evidence="1">The sequence shown here is derived from an EMBL/GenBank/DDBJ whole genome shotgun (WGS) entry which is preliminary data.</text>
</comment>
<name>A0A0F9D9F2_9ZZZZ</name>
<accession>A0A0F9D9F2</accession>
<reference evidence="1" key="1">
    <citation type="journal article" date="2015" name="Nature">
        <title>Complex archaea that bridge the gap between prokaryotes and eukaryotes.</title>
        <authorList>
            <person name="Spang A."/>
            <person name="Saw J.H."/>
            <person name="Jorgensen S.L."/>
            <person name="Zaremba-Niedzwiedzka K."/>
            <person name="Martijn J."/>
            <person name="Lind A.E."/>
            <person name="van Eijk R."/>
            <person name="Schleper C."/>
            <person name="Guy L."/>
            <person name="Ettema T.J."/>
        </authorList>
    </citation>
    <scope>NUCLEOTIDE SEQUENCE</scope>
</reference>
<feature type="non-terminal residue" evidence="1">
    <location>
        <position position="1"/>
    </location>
</feature>
<protein>
    <submittedName>
        <fullName evidence="1">Uncharacterized protein</fullName>
    </submittedName>
</protein>